<organism evidence="1 2">
    <name type="scientific">Brassica carinata</name>
    <name type="common">Ethiopian mustard</name>
    <name type="synonym">Abyssinian cabbage</name>
    <dbReference type="NCBI Taxonomy" id="52824"/>
    <lineage>
        <taxon>Eukaryota</taxon>
        <taxon>Viridiplantae</taxon>
        <taxon>Streptophyta</taxon>
        <taxon>Embryophyta</taxon>
        <taxon>Tracheophyta</taxon>
        <taxon>Spermatophyta</taxon>
        <taxon>Magnoliopsida</taxon>
        <taxon>eudicotyledons</taxon>
        <taxon>Gunneridae</taxon>
        <taxon>Pentapetalae</taxon>
        <taxon>rosids</taxon>
        <taxon>malvids</taxon>
        <taxon>Brassicales</taxon>
        <taxon>Brassicaceae</taxon>
        <taxon>Brassiceae</taxon>
        <taxon>Brassica</taxon>
    </lineage>
</organism>
<keyword evidence="2" id="KW-1185">Reference proteome</keyword>
<reference evidence="1 2" key="1">
    <citation type="submission" date="2020-02" db="EMBL/GenBank/DDBJ databases">
        <authorList>
            <person name="Ma Q."/>
            <person name="Huang Y."/>
            <person name="Song X."/>
            <person name="Pei D."/>
        </authorList>
    </citation>
    <scope>NUCLEOTIDE SEQUENCE [LARGE SCALE GENOMIC DNA]</scope>
    <source>
        <strain evidence="1">Sxm20200214</strain>
        <tissue evidence="1">Leaf</tissue>
    </source>
</reference>
<dbReference type="OrthoDB" id="268593at2759"/>
<evidence type="ECO:0000313" key="2">
    <source>
        <dbReference type="Proteomes" id="UP000886595"/>
    </source>
</evidence>
<accession>A0A8X7QZT6</accession>
<dbReference type="EMBL" id="JAAMPC010000012">
    <property type="protein sequence ID" value="KAG2278862.1"/>
    <property type="molecule type" value="Genomic_DNA"/>
</dbReference>
<sequence length="70" mass="8154">MNEFITQSFHSNYQLLRFTSLRSTNKVIARPELHGLRLAIPSATRNFAVDEFVPKPLSFLQRRSDRYASI</sequence>
<evidence type="ECO:0000313" key="1">
    <source>
        <dbReference type="EMBL" id="KAG2278862.1"/>
    </source>
</evidence>
<name>A0A8X7QZT6_BRACI</name>
<comment type="caution">
    <text evidence="1">The sequence shown here is derived from an EMBL/GenBank/DDBJ whole genome shotgun (WGS) entry which is preliminary data.</text>
</comment>
<dbReference type="AlphaFoldDB" id="A0A8X7QZT6"/>
<gene>
    <name evidence="1" type="ORF">Bca52824_061417</name>
</gene>
<dbReference type="Proteomes" id="UP000886595">
    <property type="component" value="Unassembled WGS sequence"/>
</dbReference>
<proteinExistence type="predicted"/>
<protein>
    <submittedName>
        <fullName evidence="1">Uncharacterized protein</fullName>
    </submittedName>
</protein>